<dbReference type="OrthoDB" id="9804504at2"/>
<dbReference type="GO" id="GO:0005524">
    <property type="term" value="F:ATP binding"/>
    <property type="evidence" value="ECO:0007669"/>
    <property type="project" value="UniProtKB-KW"/>
</dbReference>
<dbReference type="InterPro" id="IPR015947">
    <property type="entry name" value="PUA-like_sf"/>
</dbReference>
<keyword evidence="5 8" id="KW-0067">ATP-binding</keyword>
<gene>
    <name evidence="8 11" type="primary">sat</name>
    <name evidence="11" type="ORF">FR698_12305</name>
</gene>
<dbReference type="AlphaFoldDB" id="A0A5C7EFV0"/>
<dbReference type="InterPro" id="IPR014729">
    <property type="entry name" value="Rossmann-like_a/b/a_fold"/>
</dbReference>
<name>A0A5C7EFV0_9PROT</name>
<dbReference type="GO" id="GO:0004781">
    <property type="term" value="F:sulfate adenylyltransferase (ATP) activity"/>
    <property type="evidence" value="ECO:0007669"/>
    <property type="project" value="UniProtKB-UniRule"/>
</dbReference>
<dbReference type="GO" id="GO:0000103">
    <property type="term" value="P:sulfate assimilation"/>
    <property type="evidence" value="ECO:0007669"/>
    <property type="project" value="UniProtKB-UniRule"/>
</dbReference>
<evidence type="ECO:0000256" key="3">
    <source>
        <dbReference type="ARBA" id="ARBA00022695"/>
    </source>
</evidence>
<dbReference type="NCBIfam" id="TIGR00339">
    <property type="entry name" value="sopT"/>
    <property type="match status" value="1"/>
</dbReference>
<dbReference type="SUPFAM" id="SSF52374">
    <property type="entry name" value="Nucleotidylyl transferase"/>
    <property type="match status" value="1"/>
</dbReference>
<evidence type="ECO:0000256" key="1">
    <source>
        <dbReference type="ARBA" id="ARBA00005048"/>
    </source>
</evidence>
<dbReference type="EC" id="2.7.7.4" evidence="8"/>
<evidence type="ECO:0000256" key="6">
    <source>
        <dbReference type="ARBA" id="ARBA00037980"/>
    </source>
</evidence>
<dbReference type="InterPro" id="IPR025980">
    <property type="entry name" value="ATP-Sase_PUA-like_dom"/>
</dbReference>
<dbReference type="RefSeq" id="WP_147800495.1">
    <property type="nucleotide sequence ID" value="NZ_VPFL01000017.1"/>
</dbReference>
<accession>A0A5C7EFV0</accession>
<keyword evidence="3 8" id="KW-0548">Nucleotidyltransferase</keyword>
<dbReference type="InterPro" id="IPR020792">
    <property type="entry name" value="SO4_adenylyltransferase_pro"/>
</dbReference>
<evidence type="ECO:0000256" key="4">
    <source>
        <dbReference type="ARBA" id="ARBA00022741"/>
    </source>
</evidence>
<dbReference type="Pfam" id="PF01747">
    <property type="entry name" value="ATP-sulfurylase"/>
    <property type="match status" value="1"/>
</dbReference>
<dbReference type="EMBL" id="VPFL01000017">
    <property type="protein sequence ID" value="TXF11103.1"/>
    <property type="molecule type" value="Genomic_DNA"/>
</dbReference>
<comment type="catalytic activity">
    <reaction evidence="7 8">
        <text>sulfate + ATP + H(+) = adenosine 5'-phosphosulfate + diphosphate</text>
        <dbReference type="Rhea" id="RHEA:18133"/>
        <dbReference type="ChEBI" id="CHEBI:15378"/>
        <dbReference type="ChEBI" id="CHEBI:16189"/>
        <dbReference type="ChEBI" id="CHEBI:30616"/>
        <dbReference type="ChEBI" id="CHEBI:33019"/>
        <dbReference type="ChEBI" id="CHEBI:58243"/>
        <dbReference type="EC" id="2.7.7.4"/>
    </reaction>
</comment>
<comment type="similarity">
    <text evidence="6 8">Belongs to the sulfate adenylyltransferase family.</text>
</comment>
<keyword evidence="4 8" id="KW-0547">Nucleotide-binding</keyword>
<dbReference type="CDD" id="cd00517">
    <property type="entry name" value="ATPS"/>
    <property type="match status" value="1"/>
</dbReference>
<dbReference type="InParanoid" id="A0A5C7EFV0"/>
<dbReference type="GO" id="GO:0070814">
    <property type="term" value="P:hydrogen sulfide biosynthetic process"/>
    <property type="evidence" value="ECO:0007669"/>
    <property type="project" value="UniProtKB-UniRule"/>
</dbReference>
<dbReference type="NCBIfam" id="NF003166">
    <property type="entry name" value="PRK04149.1"/>
    <property type="match status" value="1"/>
</dbReference>
<dbReference type="Proteomes" id="UP000321201">
    <property type="component" value="Unassembled WGS sequence"/>
</dbReference>
<comment type="pathway">
    <text evidence="1 8">Sulfur metabolism; hydrogen sulfide biosynthesis; sulfite from sulfate: step 1/3.</text>
</comment>
<organism evidence="11 12">
    <name type="scientific">Pelomicrobium methylotrophicum</name>
    <dbReference type="NCBI Taxonomy" id="2602750"/>
    <lineage>
        <taxon>Bacteria</taxon>
        <taxon>Pseudomonadati</taxon>
        <taxon>Pseudomonadota</taxon>
        <taxon>Hydrogenophilia</taxon>
        <taxon>Hydrogenophilia incertae sedis</taxon>
        <taxon>Pelomicrobium</taxon>
    </lineage>
</organism>
<evidence type="ECO:0000256" key="2">
    <source>
        <dbReference type="ARBA" id="ARBA00022679"/>
    </source>
</evidence>
<dbReference type="HAMAP" id="MF_00066">
    <property type="entry name" value="Sulf_adenylyltr"/>
    <property type="match status" value="1"/>
</dbReference>
<keyword evidence="12" id="KW-1185">Reference proteome</keyword>
<feature type="domain" description="Sulphate adenylyltransferase catalytic" evidence="9">
    <location>
        <begin position="175"/>
        <end position="385"/>
    </location>
</feature>
<evidence type="ECO:0000256" key="5">
    <source>
        <dbReference type="ARBA" id="ARBA00022840"/>
    </source>
</evidence>
<evidence type="ECO:0000259" key="9">
    <source>
        <dbReference type="Pfam" id="PF01747"/>
    </source>
</evidence>
<dbReference type="InterPro" id="IPR002650">
    <property type="entry name" value="Sulphate_adenylyltransferase"/>
</dbReference>
<reference evidence="11 12" key="1">
    <citation type="submission" date="2019-08" db="EMBL/GenBank/DDBJ databases">
        <title>Pelomicrobium methylotrophicum gen. nov., sp. nov. a moderately thermophilic, facultatively anaerobic, lithoautotrophic and methylotrophic bacterium isolated from a terrestrial mud volcano.</title>
        <authorList>
            <person name="Slobodkina G.B."/>
            <person name="Merkel A.Y."/>
            <person name="Slobodkin A.I."/>
        </authorList>
    </citation>
    <scope>NUCLEOTIDE SEQUENCE [LARGE SCALE GENOMIC DNA]</scope>
    <source>
        <strain evidence="11 12">SM250</strain>
    </source>
</reference>
<evidence type="ECO:0000313" key="12">
    <source>
        <dbReference type="Proteomes" id="UP000321201"/>
    </source>
</evidence>
<evidence type="ECO:0000256" key="8">
    <source>
        <dbReference type="HAMAP-Rule" id="MF_00066"/>
    </source>
</evidence>
<dbReference type="Pfam" id="PF14306">
    <property type="entry name" value="PUA_2"/>
    <property type="match status" value="1"/>
</dbReference>
<sequence>MPKLVNPHGGSDLKPLLLTGEAREEELKRAQSLPKVRLSSREKGDLIMLGIGGFTPLDGFMTRADWEGVCDGYKTASGLFWPIPITLSTDEVTAQSIRPGSEVALVDGETAAIMATMKVTEKYTIDKAHECMMVYKTTDVEHPGVKMVMEQGPVNLAGPVKVLSEGDFPTRYPGIYMTPAQTRAIFEEKGWATVAAFQTRNPMHRSHEYLAKIAIEVCDGVLIHSLLGNLKPGDIPAEVRARAIGVLIDNYFVKNTVVQAGYPLDMRYAGPREALLHAVFRQNYGCSHLIVGRDHAGVGSYYGPFDAHHIFDEIPRDALEIKPLKIDWTFWCYRCGGMASARTCPHEDKDRLLLSGTKLRKALSEGLEIPNEFSRPEVLAVLREYYASLKDEERVEVKLSGHSAR</sequence>
<feature type="domain" description="ATP-sulfurylase PUA-like" evidence="10">
    <location>
        <begin position="6"/>
        <end position="164"/>
    </location>
</feature>
<dbReference type="PANTHER" id="PTHR43509:SF1">
    <property type="entry name" value="SULFATE ADENYLYLTRANSFERASE"/>
    <property type="match status" value="1"/>
</dbReference>
<dbReference type="Gene3D" id="3.10.400.10">
    <property type="entry name" value="Sulfate adenylyltransferase"/>
    <property type="match status" value="1"/>
</dbReference>
<evidence type="ECO:0000256" key="7">
    <source>
        <dbReference type="ARBA" id="ARBA00049370"/>
    </source>
</evidence>
<dbReference type="UniPathway" id="UPA00140">
    <property type="reaction ID" value="UER00204"/>
</dbReference>
<dbReference type="PANTHER" id="PTHR43509">
    <property type="match status" value="1"/>
</dbReference>
<keyword evidence="2 8" id="KW-0808">Transferase</keyword>
<evidence type="ECO:0000313" key="11">
    <source>
        <dbReference type="EMBL" id="TXF11103.1"/>
    </source>
</evidence>
<protein>
    <recommendedName>
        <fullName evidence="8">Sulfate adenylyltransferase</fullName>
        <ecNumber evidence="8">2.7.7.4</ecNumber>
    </recommendedName>
    <alternativeName>
        <fullName evidence="8">ATP-sulfurylase</fullName>
    </alternativeName>
    <alternativeName>
        <fullName evidence="8">Sulfate adenylate transferase</fullName>
        <shortName evidence="8">SAT</shortName>
    </alternativeName>
</protein>
<evidence type="ECO:0000259" key="10">
    <source>
        <dbReference type="Pfam" id="PF14306"/>
    </source>
</evidence>
<comment type="caution">
    <text evidence="11">The sequence shown here is derived from an EMBL/GenBank/DDBJ whole genome shotgun (WGS) entry which is preliminary data.</text>
</comment>
<dbReference type="Gene3D" id="3.40.50.620">
    <property type="entry name" value="HUPs"/>
    <property type="match status" value="1"/>
</dbReference>
<dbReference type="InterPro" id="IPR024951">
    <property type="entry name" value="Sulfurylase_cat_dom"/>
</dbReference>
<dbReference type="SUPFAM" id="SSF88697">
    <property type="entry name" value="PUA domain-like"/>
    <property type="match status" value="1"/>
</dbReference>
<proteinExistence type="inferred from homology"/>